<evidence type="ECO:0000256" key="2">
    <source>
        <dbReference type="ARBA" id="ARBA00022448"/>
    </source>
</evidence>
<feature type="transmembrane region" description="Helical" evidence="7">
    <location>
        <begin position="100"/>
        <end position="119"/>
    </location>
</feature>
<feature type="transmembrane region" description="Helical" evidence="7">
    <location>
        <begin position="163"/>
        <end position="184"/>
    </location>
</feature>
<keyword evidence="3" id="KW-1003">Cell membrane</keyword>
<name>A0ABW4CJN6_9LACO</name>
<evidence type="ECO:0000256" key="4">
    <source>
        <dbReference type="ARBA" id="ARBA00022692"/>
    </source>
</evidence>
<feature type="transmembrane region" description="Helical" evidence="7">
    <location>
        <begin position="131"/>
        <end position="151"/>
    </location>
</feature>
<gene>
    <name evidence="8" type="ORF">ACFQ4P_06170</name>
</gene>
<evidence type="ECO:0000256" key="6">
    <source>
        <dbReference type="ARBA" id="ARBA00023136"/>
    </source>
</evidence>
<evidence type="ECO:0000256" key="5">
    <source>
        <dbReference type="ARBA" id="ARBA00022989"/>
    </source>
</evidence>
<keyword evidence="6 7" id="KW-0472">Membrane</keyword>
<keyword evidence="9" id="KW-1185">Reference proteome</keyword>
<evidence type="ECO:0000256" key="1">
    <source>
        <dbReference type="ARBA" id="ARBA00004651"/>
    </source>
</evidence>
<feature type="transmembrane region" description="Helical" evidence="7">
    <location>
        <begin position="12"/>
        <end position="33"/>
    </location>
</feature>
<feature type="transmembrane region" description="Helical" evidence="7">
    <location>
        <begin position="369"/>
        <end position="395"/>
    </location>
</feature>
<feature type="transmembrane region" description="Helical" evidence="7">
    <location>
        <begin position="343"/>
        <end position="363"/>
    </location>
</feature>
<keyword evidence="4 7" id="KW-0812">Transmembrane</keyword>
<feature type="transmembrane region" description="Helical" evidence="7">
    <location>
        <begin position="415"/>
        <end position="435"/>
    </location>
</feature>
<sequence length="482" mass="54331">MNNTLEPGKKYIKWPTLALLTFVTVIGFDDIIYPFQNQGLSVVLSWTFMLFTFVIPYELIAAQMGSTFTENGGGLATWVRRTSNDTLGYWTSWIYWSSTLPYLVDVANSVIVALSWLVLGNNTLGDHMSNFWFGLFTFAVILIFIVLENVFKRSLEVMSMIGGGAMFIMTILFVVMTIVGLAHGNAIATQPFDWHAFMPKFDTHYFATTGLLIFAMSGAELGAAYILQMKDPKHEYPKAMIMLAVMTAFLTIFGSFALGVFFNAHHLPNDLKMNGAYYAFQRLGESFGWGKSLMYVFGVVQLVYMLAQLAVLIDAASRVLSMDTAVAYMPKWLLKNNKNGRPIHSYIFTAGLCLFLLLLSGTLPNINTIFNWLLNLNGIVSPYKTCWVFFSFIILRWHQDRYQSAYVFIKNRYGALAVGWWCLLFTFTCATLGFIPQEASFGTAAFSHQLLLNVVSTLVLFGLGFVMPLLARWEKHRAEARA</sequence>
<organism evidence="8 9">
    <name type="scientific">Lacticaseibacillus mingshuiensis</name>
    <dbReference type="NCBI Taxonomy" id="2799574"/>
    <lineage>
        <taxon>Bacteria</taxon>
        <taxon>Bacillati</taxon>
        <taxon>Bacillota</taxon>
        <taxon>Bacilli</taxon>
        <taxon>Lactobacillales</taxon>
        <taxon>Lactobacillaceae</taxon>
        <taxon>Lacticaseibacillus</taxon>
    </lineage>
</organism>
<dbReference type="InterPro" id="IPR050367">
    <property type="entry name" value="APC_superfamily"/>
</dbReference>
<feature type="transmembrane region" description="Helical" evidence="7">
    <location>
        <begin position="204"/>
        <end position="227"/>
    </location>
</feature>
<evidence type="ECO:0000313" key="8">
    <source>
        <dbReference type="EMBL" id="MFD1429830.1"/>
    </source>
</evidence>
<feature type="transmembrane region" description="Helical" evidence="7">
    <location>
        <begin position="239"/>
        <end position="262"/>
    </location>
</feature>
<dbReference type="PANTHER" id="PTHR42770">
    <property type="entry name" value="AMINO ACID TRANSPORTER-RELATED"/>
    <property type="match status" value="1"/>
</dbReference>
<dbReference type="Gene3D" id="1.20.1740.10">
    <property type="entry name" value="Amino acid/polyamine transporter I"/>
    <property type="match status" value="1"/>
</dbReference>
<comment type="caution">
    <text evidence="8">The sequence shown here is derived from an EMBL/GenBank/DDBJ whole genome shotgun (WGS) entry which is preliminary data.</text>
</comment>
<accession>A0ABW4CJN6</accession>
<comment type="subcellular location">
    <subcellularLocation>
        <location evidence="1">Cell membrane</location>
        <topology evidence="1">Multi-pass membrane protein</topology>
    </subcellularLocation>
</comment>
<dbReference type="PIRSF" id="PIRSF006060">
    <property type="entry name" value="AA_transporter"/>
    <property type="match status" value="1"/>
</dbReference>
<evidence type="ECO:0000256" key="3">
    <source>
        <dbReference type="ARBA" id="ARBA00022475"/>
    </source>
</evidence>
<dbReference type="RefSeq" id="WP_203627714.1">
    <property type="nucleotide sequence ID" value="NZ_BOLQ01000014.1"/>
</dbReference>
<keyword evidence="2" id="KW-0813">Transport</keyword>
<dbReference type="EMBL" id="JBHTOC010000007">
    <property type="protein sequence ID" value="MFD1429830.1"/>
    <property type="molecule type" value="Genomic_DNA"/>
</dbReference>
<feature type="transmembrane region" description="Helical" evidence="7">
    <location>
        <begin position="450"/>
        <end position="471"/>
    </location>
</feature>
<proteinExistence type="predicted"/>
<dbReference type="InterPro" id="IPR002293">
    <property type="entry name" value="AA/rel_permease1"/>
</dbReference>
<keyword evidence="5 7" id="KW-1133">Transmembrane helix</keyword>
<reference evidence="9" key="1">
    <citation type="journal article" date="2019" name="Int. J. Syst. Evol. Microbiol.">
        <title>The Global Catalogue of Microorganisms (GCM) 10K type strain sequencing project: providing services to taxonomists for standard genome sequencing and annotation.</title>
        <authorList>
            <consortium name="The Broad Institute Genomics Platform"/>
            <consortium name="The Broad Institute Genome Sequencing Center for Infectious Disease"/>
            <person name="Wu L."/>
            <person name="Ma J."/>
        </authorList>
    </citation>
    <scope>NUCLEOTIDE SEQUENCE [LARGE SCALE GENOMIC DNA]</scope>
    <source>
        <strain evidence="9">CCM 8980</strain>
    </source>
</reference>
<evidence type="ECO:0000313" key="9">
    <source>
        <dbReference type="Proteomes" id="UP001597196"/>
    </source>
</evidence>
<dbReference type="PANTHER" id="PTHR42770:SF15">
    <property type="entry name" value="GLUTAMATE_GAMMA-AMINOBUTYRATE ANTIPORTER-RELATED"/>
    <property type="match status" value="1"/>
</dbReference>
<dbReference type="Proteomes" id="UP001597196">
    <property type="component" value="Unassembled WGS sequence"/>
</dbReference>
<evidence type="ECO:0000256" key="7">
    <source>
        <dbReference type="SAM" id="Phobius"/>
    </source>
</evidence>
<protein>
    <submittedName>
        <fullName evidence="8">APC family permease</fullName>
    </submittedName>
</protein>
<feature type="transmembrane region" description="Helical" evidence="7">
    <location>
        <begin position="39"/>
        <end position="60"/>
    </location>
</feature>
<dbReference type="Pfam" id="PF13520">
    <property type="entry name" value="AA_permease_2"/>
    <property type="match status" value="1"/>
</dbReference>
<feature type="transmembrane region" description="Helical" evidence="7">
    <location>
        <begin position="293"/>
        <end position="313"/>
    </location>
</feature>